<name>X1EPJ0_9ZZZZ</name>
<dbReference type="InterPro" id="IPR012334">
    <property type="entry name" value="Pectin_lyas_fold"/>
</dbReference>
<dbReference type="SUPFAM" id="SSF51126">
    <property type="entry name" value="Pectin lyase-like"/>
    <property type="match status" value="1"/>
</dbReference>
<dbReference type="EMBL" id="BARU01001570">
    <property type="protein sequence ID" value="GAH19014.1"/>
    <property type="molecule type" value="Genomic_DNA"/>
</dbReference>
<evidence type="ECO:0000313" key="1">
    <source>
        <dbReference type="EMBL" id="GAH19014.1"/>
    </source>
</evidence>
<dbReference type="Gene3D" id="2.160.20.10">
    <property type="entry name" value="Single-stranded right-handed beta-helix, Pectin lyase-like"/>
    <property type="match status" value="1"/>
</dbReference>
<evidence type="ECO:0008006" key="2">
    <source>
        <dbReference type="Google" id="ProtNLM"/>
    </source>
</evidence>
<protein>
    <recommendedName>
        <fullName evidence="2">DUF1565 domain-containing protein</fullName>
    </recommendedName>
</protein>
<comment type="caution">
    <text evidence="1">The sequence shown here is derived from an EMBL/GenBank/DDBJ whole genome shotgun (WGS) entry which is preliminary data.</text>
</comment>
<sequence length="153" mass="15276">MKKLIYLIVVIVALGLIVVGCNPTVPPTEQGNTGNLTRATVTVLSGGSIQEAIDAASAGDTIEVAAGTYNETISITKSNFTIKSQSGDPSDTIIDANGAGGNVVTIADCSGVTFSGFTITGAATRRNGIRMSGATGCTISNIVVTGIGPLTVG</sequence>
<organism evidence="1">
    <name type="scientific">marine sediment metagenome</name>
    <dbReference type="NCBI Taxonomy" id="412755"/>
    <lineage>
        <taxon>unclassified sequences</taxon>
        <taxon>metagenomes</taxon>
        <taxon>ecological metagenomes</taxon>
    </lineage>
</organism>
<gene>
    <name evidence="1" type="ORF">S03H2_04056</name>
</gene>
<reference evidence="1" key="1">
    <citation type="journal article" date="2014" name="Front. Microbiol.">
        <title>High frequency of phylogenetically diverse reductive dehalogenase-homologous genes in deep subseafloor sedimentary metagenomes.</title>
        <authorList>
            <person name="Kawai M."/>
            <person name="Futagami T."/>
            <person name="Toyoda A."/>
            <person name="Takaki Y."/>
            <person name="Nishi S."/>
            <person name="Hori S."/>
            <person name="Arai W."/>
            <person name="Tsubouchi T."/>
            <person name="Morono Y."/>
            <person name="Uchiyama I."/>
            <person name="Ito T."/>
            <person name="Fujiyama A."/>
            <person name="Inagaki F."/>
            <person name="Takami H."/>
        </authorList>
    </citation>
    <scope>NUCLEOTIDE SEQUENCE</scope>
    <source>
        <strain evidence="1">Expedition CK06-06</strain>
    </source>
</reference>
<accession>X1EPJ0</accession>
<dbReference type="PROSITE" id="PS51257">
    <property type="entry name" value="PROKAR_LIPOPROTEIN"/>
    <property type="match status" value="1"/>
</dbReference>
<proteinExistence type="predicted"/>
<dbReference type="AlphaFoldDB" id="X1EPJ0"/>
<feature type="non-terminal residue" evidence="1">
    <location>
        <position position="153"/>
    </location>
</feature>
<dbReference type="InterPro" id="IPR011050">
    <property type="entry name" value="Pectin_lyase_fold/virulence"/>
</dbReference>